<protein>
    <submittedName>
        <fullName evidence="1">Uncharacterized protein</fullName>
    </submittedName>
</protein>
<evidence type="ECO:0000313" key="1">
    <source>
        <dbReference type="EMBL" id="QFY92050.1"/>
    </source>
</evidence>
<dbReference type="AlphaFoldDB" id="A0A5Q0ERH3"/>
<proteinExistence type="predicted"/>
<name>A0A5Q0ERH3_ENTFL</name>
<reference evidence="1" key="1">
    <citation type="submission" date="2019-07" db="EMBL/GenBank/DDBJ databases">
        <title>Transferable Resistance Gene optrA in Enterococcus faecalis from Swine in Brazil.</title>
        <authorList>
            <person name="Almeida L.M."/>
            <person name="Lebreton F."/>
            <person name="Gaca A."/>
            <person name="Bispo P.M."/>
            <person name="Saavedra J."/>
            <person name="Filsner P."/>
            <person name="Moreno A.M."/>
            <person name="Mamizuka E.M."/>
            <person name="Gilmore M.S."/>
        </authorList>
    </citation>
    <scope>NUCLEOTIDE SEQUENCE</scope>
    <source>
        <strain evidence="1">L15</strain>
    </source>
</reference>
<accession>A0A5Q0ERH3</accession>
<organism evidence="1">
    <name type="scientific">Enterococcus faecalis</name>
    <name type="common">Streptococcus faecalis</name>
    <dbReference type="NCBI Taxonomy" id="1351"/>
    <lineage>
        <taxon>Bacteria</taxon>
        <taxon>Bacillati</taxon>
        <taxon>Bacillota</taxon>
        <taxon>Bacilli</taxon>
        <taxon>Lactobacillales</taxon>
        <taxon>Enterococcaceae</taxon>
        <taxon>Enterococcus</taxon>
    </lineage>
</organism>
<gene>
    <name evidence="1" type="ORF">CGZ46_04685</name>
</gene>
<dbReference type="EMBL" id="CP042213">
    <property type="protein sequence ID" value="QFY92050.1"/>
    <property type="molecule type" value="Genomic_DNA"/>
</dbReference>
<sequence length="61" mass="6920">MNRSEAEITAVSFEGVAFIQLFILSPSVKKSGRLVVLTGLPDFFLKEFSFERFTLLEYSGR</sequence>